<dbReference type="SUPFAM" id="SSF57850">
    <property type="entry name" value="RING/U-box"/>
    <property type="match status" value="1"/>
</dbReference>
<keyword evidence="6" id="KW-0863">Zinc-finger</keyword>
<keyword evidence="13" id="KW-1185">Reference proteome</keyword>
<accession>A0ABQ8E0M8</accession>
<dbReference type="SUPFAM" id="SSF117856">
    <property type="entry name" value="AF0104/ALDC/Ptd012-like"/>
    <property type="match status" value="1"/>
</dbReference>
<evidence type="ECO:0000256" key="1">
    <source>
        <dbReference type="ARBA" id="ARBA00004123"/>
    </source>
</evidence>
<evidence type="ECO:0000256" key="8">
    <source>
        <dbReference type="SAM" id="MobiDB-lite"/>
    </source>
</evidence>
<dbReference type="PANTHER" id="PTHR31500:SF63">
    <property type="entry name" value="AT-HOOK MOTIF NUCLEAR-LOCALIZED PROTEIN 13"/>
    <property type="match status" value="1"/>
</dbReference>
<feature type="transmembrane region" description="Helical" evidence="9">
    <location>
        <begin position="342"/>
        <end position="364"/>
    </location>
</feature>
<dbReference type="CDD" id="cd16461">
    <property type="entry name" value="RING-H2_EL5-like"/>
    <property type="match status" value="1"/>
</dbReference>
<feature type="region of interest" description="Disordered" evidence="8">
    <location>
        <begin position="256"/>
        <end position="292"/>
    </location>
</feature>
<keyword evidence="2 7" id="KW-0805">Transcription regulation</keyword>
<gene>
    <name evidence="12" type="ORF">HID58_012289</name>
</gene>
<keyword evidence="5 7" id="KW-0539">Nucleus</keyword>
<dbReference type="Gene3D" id="3.30.1330.80">
    <property type="entry name" value="Hypothetical protein, similar to alpha- acetolactate decarboxylase, domain 2"/>
    <property type="match status" value="1"/>
</dbReference>
<dbReference type="Pfam" id="PF13639">
    <property type="entry name" value="zf-RING_2"/>
    <property type="match status" value="1"/>
</dbReference>
<feature type="compositionally biased region" description="Polar residues" evidence="8">
    <location>
        <begin position="7"/>
        <end position="26"/>
    </location>
</feature>
<comment type="subcellular location">
    <subcellularLocation>
        <location evidence="1 7">Nucleus</location>
    </subcellularLocation>
</comment>
<feature type="domain" description="PPC" evidence="11">
    <location>
        <begin position="129"/>
        <end position="266"/>
    </location>
</feature>
<evidence type="ECO:0000256" key="7">
    <source>
        <dbReference type="RuleBase" id="RU367031"/>
    </source>
</evidence>
<dbReference type="Gene3D" id="3.30.40.10">
    <property type="entry name" value="Zinc/RING finger domain, C3HC4 (zinc finger)"/>
    <property type="match status" value="1"/>
</dbReference>
<evidence type="ECO:0000256" key="9">
    <source>
        <dbReference type="SAM" id="Phobius"/>
    </source>
</evidence>
<feature type="compositionally biased region" description="Polar residues" evidence="8">
    <location>
        <begin position="542"/>
        <end position="554"/>
    </location>
</feature>
<keyword evidence="9" id="KW-0812">Transmembrane</keyword>
<keyword evidence="6" id="KW-0479">Metal-binding</keyword>
<dbReference type="InterPro" id="IPR039605">
    <property type="entry name" value="AHL"/>
</dbReference>
<protein>
    <recommendedName>
        <fullName evidence="7">AT-hook motif nuclear-localized protein</fullName>
    </recommendedName>
</protein>
<organism evidence="12 13">
    <name type="scientific">Brassica napus</name>
    <name type="common">Rape</name>
    <dbReference type="NCBI Taxonomy" id="3708"/>
    <lineage>
        <taxon>Eukaryota</taxon>
        <taxon>Viridiplantae</taxon>
        <taxon>Streptophyta</taxon>
        <taxon>Embryophyta</taxon>
        <taxon>Tracheophyta</taxon>
        <taxon>Spermatophyta</taxon>
        <taxon>Magnoliopsida</taxon>
        <taxon>eudicotyledons</taxon>
        <taxon>Gunneridae</taxon>
        <taxon>Pentapetalae</taxon>
        <taxon>rosids</taxon>
        <taxon>malvids</taxon>
        <taxon>Brassicales</taxon>
        <taxon>Brassicaceae</taxon>
        <taxon>Brassiceae</taxon>
        <taxon>Brassica</taxon>
    </lineage>
</organism>
<feature type="region of interest" description="Disordered" evidence="8">
    <location>
        <begin position="1"/>
        <end position="40"/>
    </location>
</feature>
<dbReference type="PROSITE" id="PS51742">
    <property type="entry name" value="PPC"/>
    <property type="match status" value="1"/>
</dbReference>
<evidence type="ECO:0000256" key="5">
    <source>
        <dbReference type="ARBA" id="ARBA00023242"/>
    </source>
</evidence>
<feature type="compositionally biased region" description="Polar residues" evidence="8">
    <location>
        <begin position="271"/>
        <end position="283"/>
    </location>
</feature>
<evidence type="ECO:0000256" key="4">
    <source>
        <dbReference type="ARBA" id="ARBA00023163"/>
    </source>
</evidence>
<keyword evidence="6" id="KW-0862">Zinc</keyword>
<reference evidence="12 13" key="1">
    <citation type="submission" date="2021-05" db="EMBL/GenBank/DDBJ databases">
        <title>Genome Assembly of Synthetic Allotetraploid Brassica napus Reveals Homoeologous Exchanges between Subgenomes.</title>
        <authorList>
            <person name="Davis J.T."/>
        </authorList>
    </citation>
    <scope>NUCLEOTIDE SEQUENCE [LARGE SCALE GENOMIC DNA]</scope>
    <source>
        <strain evidence="13">cv. Da-Ae</strain>
        <tissue evidence="12">Seedling</tissue>
    </source>
</reference>
<comment type="domain">
    <text evidence="7">The PPC domain mediates interactions between AHL proteins.</text>
</comment>
<dbReference type="PROSITE" id="PS50089">
    <property type="entry name" value="ZF_RING_2"/>
    <property type="match status" value="1"/>
</dbReference>
<dbReference type="Pfam" id="PF03479">
    <property type="entry name" value="PCC"/>
    <property type="match status" value="1"/>
</dbReference>
<dbReference type="Proteomes" id="UP000824890">
    <property type="component" value="Unassembled WGS sequence"/>
</dbReference>
<feature type="region of interest" description="Disordered" evidence="8">
    <location>
        <begin position="94"/>
        <end position="121"/>
    </location>
</feature>
<evidence type="ECO:0000256" key="2">
    <source>
        <dbReference type="ARBA" id="ARBA00023015"/>
    </source>
</evidence>
<dbReference type="EMBL" id="JAGKQM010000003">
    <property type="protein sequence ID" value="KAH0935172.1"/>
    <property type="molecule type" value="Genomic_DNA"/>
</dbReference>
<dbReference type="InterPro" id="IPR013083">
    <property type="entry name" value="Znf_RING/FYVE/PHD"/>
</dbReference>
<dbReference type="InterPro" id="IPR001841">
    <property type="entry name" value="Znf_RING"/>
</dbReference>
<evidence type="ECO:0000259" key="11">
    <source>
        <dbReference type="PROSITE" id="PS51742"/>
    </source>
</evidence>
<keyword evidence="4 7" id="KW-0804">Transcription</keyword>
<feature type="compositionally biased region" description="Polar residues" evidence="8">
    <location>
        <begin position="522"/>
        <end position="534"/>
    </location>
</feature>
<comment type="caution">
    <text evidence="12">The sequence shown here is derived from an EMBL/GenBank/DDBJ whole genome shotgun (WGS) entry which is preliminary data.</text>
</comment>
<keyword evidence="9" id="KW-1133">Transmembrane helix</keyword>
<dbReference type="PANTHER" id="PTHR31500">
    <property type="entry name" value="AT-HOOK MOTIF NUCLEAR-LOCALIZED PROTEIN 9"/>
    <property type="match status" value="1"/>
</dbReference>
<keyword evidence="3 7" id="KW-0238">DNA-binding</keyword>
<comment type="function">
    <text evidence="7">Transcription factor that specifically binds AT-rich DNA sequences related to the nuclear matrix attachment regions (MARs).</text>
</comment>
<evidence type="ECO:0000256" key="3">
    <source>
        <dbReference type="ARBA" id="ARBA00023125"/>
    </source>
</evidence>
<dbReference type="InterPro" id="IPR005175">
    <property type="entry name" value="PPC_dom"/>
</dbReference>
<name>A0ABQ8E0M8_BRANA</name>
<dbReference type="SMART" id="SM00184">
    <property type="entry name" value="RING"/>
    <property type="match status" value="1"/>
</dbReference>
<evidence type="ECO:0000256" key="6">
    <source>
        <dbReference type="PROSITE-ProRule" id="PRU00175"/>
    </source>
</evidence>
<dbReference type="CDD" id="cd11378">
    <property type="entry name" value="DUF296"/>
    <property type="match status" value="1"/>
</dbReference>
<feature type="region of interest" description="Disordered" evidence="8">
    <location>
        <begin position="503"/>
        <end position="563"/>
    </location>
</feature>
<evidence type="ECO:0000259" key="10">
    <source>
        <dbReference type="PROSITE" id="PS50089"/>
    </source>
</evidence>
<keyword evidence="9" id="KW-0472">Membrane</keyword>
<evidence type="ECO:0000313" key="12">
    <source>
        <dbReference type="EMBL" id="KAH0935172.1"/>
    </source>
</evidence>
<proteinExistence type="predicted"/>
<feature type="domain" description="RING-type" evidence="10">
    <location>
        <begin position="430"/>
        <end position="472"/>
    </location>
</feature>
<sequence>MEDSKEPNQQQQLQPPHGTLTGSYNRNAAALTGPTSTSQAMHQWLSVGDLSQRQPQQPLRLDGSMQFGNEQLGRGRLRKYASDVIDLSLRLGCGGGASANSSDPPPVKRTRRRPPGPVKTQLNALGGAGTPFISDIIEVEAGEDIAAKIVAYTHQAGPREVVIISASGAVSSALLNSPSGVFKFEGQYEIVAMSGSFLNTESNGTVTITGDLSVSLANHNGKIVGGFVAGMLVAASLVQVGVGSFVPERVVENNPEAASASATASGGGLNDSKSPLHQVGNSTPQPPDQMCDLRLWPGSNPHSIVFLVYEKSHGGDNPSPTAIMPTIPSPLPPQEHYVTPPLTVIFTVVFLIFIFVGFFTLYFCKCILDTIMQAWHIHHSGETEATDNPLQPPEAPLVNPGLDLRIINSFPTFPYFSVKDLREEKYGLECAICLLEFDEDHVLRLLTTCYHVFHQECIDLWFESHKTCPVCRHDLDPPPPPENTSNVLSNVDEMIINVIQETSYDDGDQHHHHQTTTPIDTGTSSGQSSCVNNEISRKEQTLPETFSRSHSTGHSIVRNKPEEEDKYTLRLPEHVKIKVTRGHSQTKSCVTFAELVRRSYDHRRFGEVSNQTVATHSGE</sequence>
<evidence type="ECO:0000313" key="13">
    <source>
        <dbReference type="Proteomes" id="UP000824890"/>
    </source>
</evidence>